<keyword evidence="2" id="KW-0808">Transferase</keyword>
<evidence type="ECO:0000256" key="1">
    <source>
        <dbReference type="ARBA" id="ARBA00012524"/>
    </source>
</evidence>
<name>A0A3Q8S841_9FIRM</name>
<sequence>MNIVQLTSESIRELREKRNGIMKSMIEGQDGSLLVLGGSFAGEDRQRNIVSYAVFTIFFELWERFNMESWSYTFDEEGLMFYIKLDESAKTVKDILVHYEDHHPLGFAIDSDVFDCDQKSTREALGYKNRLDDYYKSSLEELMNDIVEDPKYIDNYTKRVEGYIVKGDKQTILSNILVYGYVSSFTKTMGFGMYGPNYRGSNEQMNFEKFIHLVRTYKDEMQRIFSVNSTSTVDIARFQNEVETKIQRAVLNQQSYHYTVFITSTVMFAFINSRGYADITKQIKKISEGFTQNNMFTEEPKRYEILNNGMREVFNQYVPFLQKNKSITSTLLYIMSRHDDQAVLMHNGEQALLKTQFLAKNLIFKEDKWPELDKFCASGYIYPHDATTLLAVTCMLDIMQRYYLKIKMLFDTQEK</sequence>
<evidence type="ECO:0000256" key="4">
    <source>
        <dbReference type="ARBA" id="ARBA00048574"/>
    </source>
</evidence>
<dbReference type="GO" id="GO:0051191">
    <property type="term" value="P:prosthetic group biosynthetic process"/>
    <property type="evidence" value="ECO:0007669"/>
    <property type="project" value="InterPro"/>
</dbReference>
<evidence type="ECO:0000256" key="2">
    <source>
        <dbReference type="ARBA" id="ARBA00022679"/>
    </source>
</evidence>
<evidence type="ECO:0000256" key="3">
    <source>
        <dbReference type="ARBA" id="ARBA00022695"/>
    </source>
</evidence>
<dbReference type="KEGG" id="eri:EEI45_07290"/>
<dbReference type="Gene3D" id="1.10.4200.10">
    <property type="entry name" value="Triphosphoribosyl-dephospho-CoA protein"/>
    <property type="match status" value="1"/>
</dbReference>
<dbReference type="EMBL" id="CP034234">
    <property type="protein sequence ID" value="AZK44558.1"/>
    <property type="molecule type" value="Genomic_DNA"/>
</dbReference>
<gene>
    <name evidence="5" type="ORF">EEI45_07290</name>
</gene>
<dbReference type="EC" id="2.7.7.61" evidence="1"/>
<keyword evidence="3" id="KW-0548">Nucleotidyltransferase</keyword>
<comment type="catalytic activity">
    <reaction evidence="4">
        <text>apo-[citrate lyase ACP] + 2'-(5''-triphospho-alpha-D-ribosyl)-3'-dephospho-CoA = holo-[citrate lyase ACP] + diphosphate</text>
        <dbReference type="Rhea" id="RHEA:16333"/>
        <dbReference type="Rhea" id="RHEA-COMP:10157"/>
        <dbReference type="Rhea" id="RHEA-COMP:10158"/>
        <dbReference type="ChEBI" id="CHEBI:29999"/>
        <dbReference type="ChEBI" id="CHEBI:33019"/>
        <dbReference type="ChEBI" id="CHEBI:61378"/>
        <dbReference type="ChEBI" id="CHEBI:82683"/>
        <dbReference type="EC" id="2.7.7.61"/>
    </reaction>
</comment>
<dbReference type="InterPro" id="IPR005551">
    <property type="entry name" value="CitX"/>
</dbReference>
<organism evidence="5 6">
    <name type="scientific">Erysipelothrix piscisicarius</name>
    <dbReference type="NCBI Taxonomy" id="2485784"/>
    <lineage>
        <taxon>Bacteria</taxon>
        <taxon>Bacillati</taxon>
        <taxon>Bacillota</taxon>
        <taxon>Erysipelotrichia</taxon>
        <taxon>Erysipelotrichales</taxon>
        <taxon>Erysipelotrichaceae</taxon>
        <taxon>Erysipelothrix</taxon>
    </lineage>
</organism>
<dbReference type="Proteomes" id="UP000278804">
    <property type="component" value="Chromosome"/>
</dbReference>
<dbReference type="AlphaFoldDB" id="A0A3Q8S841"/>
<keyword evidence="6" id="KW-1185">Reference proteome</keyword>
<evidence type="ECO:0000313" key="6">
    <source>
        <dbReference type="Proteomes" id="UP000278804"/>
    </source>
</evidence>
<dbReference type="GO" id="GO:0050519">
    <property type="term" value="F:holo-citrate lyase synthase activity"/>
    <property type="evidence" value="ECO:0007669"/>
    <property type="project" value="UniProtKB-EC"/>
</dbReference>
<evidence type="ECO:0000313" key="5">
    <source>
        <dbReference type="EMBL" id="AZK44558.1"/>
    </source>
</evidence>
<dbReference type="Pfam" id="PF03802">
    <property type="entry name" value="CitX"/>
    <property type="match status" value="1"/>
</dbReference>
<reference evidence="5 6" key="1">
    <citation type="journal article" date="2020" name="Int. J. Syst. Evol. Microbiol.">
        <title>Description of Erysipelothrix piscisicarius sp. nov., an emergent fish pathogen, and assessment of virulence using a tiger barb (Puntigrus tetrazona) infection model.</title>
        <authorList>
            <person name="Pomaranski E.K."/>
            <person name="Griffin M.J."/>
            <person name="Camus A.C."/>
            <person name="Armwood A.R."/>
            <person name="Shelley J."/>
            <person name="Waldbieser G.C."/>
            <person name="LaFrentz B.R."/>
            <person name="Garcia J.C."/>
            <person name="Yanong R."/>
            <person name="Soto E."/>
        </authorList>
    </citation>
    <scope>NUCLEOTIDE SEQUENCE [LARGE SCALE GENOMIC DNA]</scope>
    <source>
        <strain evidence="5 6">15TAL0474</strain>
    </source>
</reference>
<accession>A0A3Q8S841</accession>
<dbReference type="RefSeq" id="WP_125164720.1">
    <property type="nucleotide sequence ID" value="NZ_CP034234.1"/>
</dbReference>
<protein>
    <recommendedName>
        <fullName evidence="1">citrate lyase holo-[acyl-carrier protein] synthase</fullName>
        <ecNumber evidence="1">2.7.7.61</ecNumber>
    </recommendedName>
</protein>
<proteinExistence type="predicted"/>